<evidence type="ECO:0000313" key="2">
    <source>
        <dbReference type="Proteomes" id="UP000631034"/>
    </source>
</evidence>
<gene>
    <name evidence="1" type="ORF">IHV25_01955</name>
</gene>
<reference evidence="1" key="1">
    <citation type="submission" date="2020-10" db="EMBL/GenBank/DDBJ databases">
        <title>Genome sequence of the unusual species of purple photosynthetic bacteria, Phaeovibrio sulfidiphilus DSM 23193, type strain.</title>
        <authorList>
            <person name="Kyndt J.A."/>
            <person name="Meyer T.E."/>
        </authorList>
    </citation>
    <scope>NUCLEOTIDE SEQUENCE</scope>
    <source>
        <strain evidence="1">DSM 23193</strain>
    </source>
</reference>
<evidence type="ECO:0000313" key="1">
    <source>
        <dbReference type="EMBL" id="MBE1236418.1"/>
    </source>
</evidence>
<name>A0A8J6YL02_9PROT</name>
<accession>A0A8J6YL02</accession>
<protein>
    <submittedName>
        <fullName evidence="1">Uncharacterized protein</fullName>
    </submittedName>
</protein>
<proteinExistence type="predicted"/>
<dbReference type="EMBL" id="JACZHT010000001">
    <property type="protein sequence ID" value="MBE1236418.1"/>
    <property type="molecule type" value="Genomic_DNA"/>
</dbReference>
<dbReference type="Proteomes" id="UP000631034">
    <property type="component" value="Unassembled WGS sequence"/>
</dbReference>
<sequence length="119" mass="12903">MIGNSPASSVQRLLFRMIGAYKSADQASDSGDFVQNIHLSRTIAEQLREAAAEGAAGAPHGLEEFLEAVSRTTRKGQTPEDRELLGLADWAHRLYEDCKGCEKRSVAPKVEESSTIAAE</sequence>
<dbReference type="RefSeq" id="WP_192533279.1">
    <property type="nucleotide sequence ID" value="NZ_JACZHT010000001.1"/>
</dbReference>
<comment type="caution">
    <text evidence="1">The sequence shown here is derived from an EMBL/GenBank/DDBJ whole genome shotgun (WGS) entry which is preliminary data.</text>
</comment>
<dbReference type="AlphaFoldDB" id="A0A8J6YL02"/>
<organism evidence="1 2">
    <name type="scientific">Phaeovibrio sulfidiphilus</name>
    <dbReference type="NCBI Taxonomy" id="1220600"/>
    <lineage>
        <taxon>Bacteria</taxon>
        <taxon>Pseudomonadati</taxon>
        <taxon>Pseudomonadota</taxon>
        <taxon>Alphaproteobacteria</taxon>
        <taxon>Rhodospirillales</taxon>
        <taxon>Rhodospirillaceae</taxon>
        <taxon>Phaeovibrio</taxon>
    </lineage>
</organism>
<keyword evidence="2" id="KW-1185">Reference proteome</keyword>